<dbReference type="Pfam" id="PF00171">
    <property type="entry name" value="Aldedh"/>
    <property type="match status" value="1"/>
</dbReference>
<keyword evidence="4" id="KW-1185">Reference proteome</keyword>
<name>A0ABV0S1M2_9TELE</name>
<protein>
    <recommendedName>
        <fullName evidence="2">Aldehyde dehydrogenase domain-containing protein</fullName>
    </recommendedName>
</protein>
<evidence type="ECO:0000313" key="3">
    <source>
        <dbReference type="EMBL" id="MEQ2213816.1"/>
    </source>
</evidence>
<evidence type="ECO:0000313" key="4">
    <source>
        <dbReference type="Proteomes" id="UP001434883"/>
    </source>
</evidence>
<keyword evidence="1" id="KW-0560">Oxidoreductase</keyword>
<gene>
    <name evidence="3" type="ORF">XENOCAPTIV_021431</name>
</gene>
<accession>A0ABV0S1M2</accession>
<dbReference type="InterPro" id="IPR016163">
    <property type="entry name" value="Ald_DH_C"/>
</dbReference>
<evidence type="ECO:0000259" key="2">
    <source>
        <dbReference type="Pfam" id="PF00171"/>
    </source>
</evidence>
<feature type="domain" description="Aldehyde dehydrogenase" evidence="2">
    <location>
        <begin position="19"/>
        <end position="136"/>
    </location>
</feature>
<dbReference type="EMBL" id="JAHRIN010063501">
    <property type="protein sequence ID" value="MEQ2213816.1"/>
    <property type="molecule type" value="Genomic_DNA"/>
</dbReference>
<dbReference type="InterPro" id="IPR015590">
    <property type="entry name" value="Aldehyde_DH_dom"/>
</dbReference>
<dbReference type="Gene3D" id="3.40.309.10">
    <property type="entry name" value="Aldehyde Dehydrogenase, Chain A, domain 2"/>
    <property type="match status" value="1"/>
</dbReference>
<organism evidence="3 4">
    <name type="scientific">Xenoophorus captivus</name>
    <dbReference type="NCBI Taxonomy" id="1517983"/>
    <lineage>
        <taxon>Eukaryota</taxon>
        <taxon>Metazoa</taxon>
        <taxon>Chordata</taxon>
        <taxon>Craniata</taxon>
        <taxon>Vertebrata</taxon>
        <taxon>Euteleostomi</taxon>
        <taxon>Actinopterygii</taxon>
        <taxon>Neopterygii</taxon>
        <taxon>Teleostei</taxon>
        <taxon>Neoteleostei</taxon>
        <taxon>Acanthomorphata</taxon>
        <taxon>Ovalentaria</taxon>
        <taxon>Atherinomorphae</taxon>
        <taxon>Cyprinodontiformes</taxon>
        <taxon>Goodeidae</taxon>
        <taxon>Xenoophorus</taxon>
    </lineage>
</organism>
<sequence length="157" mass="17238">VGFPEGVVNILPGMGPTAVENAVEQSHMGLFFNQGQCCCAGSRLFIQADVYDEFVERSVERAKRRVVGDPFDFKTEQGPQVDQEQFNKILGYISSGKREGAKLMCGGGVAADRGYFIQPTVFGDVQDNMTIAKEEVECCGWLSQCTFLNVFPSLTFS</sequence>
<reference evidence="3 4" key="1">
    <citation type="submission" date="2021-06" db="EMBL/GenBank/DDBJ databases">
        <authorList>
            <person name="Palmer J.M."/>
        </authorList>
    </citation>
    <scope>NUCLEOTIDE SEQUENCE [LARGE SCALE GENOMIC DNA]</scope>
    <source>
        <strain evidence="3 4">XC_2019</strain>
        <tissue evidence="3">Muscle</tissue>
    </source>
</reference>
<dbReference type="Proteomes" id="UP001434883">
    <property type="component" value="Unassembled WGS sequence"/>
</dbReference>
<feature type="non-terminal residue" evidence="3">
    <location>
        <position position="1"/>
    </location>
</feature>
<proteinExistence type="predicted"/>
<dbReference type="InterPro" id="IPR016160">
    <property type="entry name" value="Ald_DH_CS_CYS"/>
</dbReference>
<dbReference type="PANTHER" id="PTHR11699">
    <property type="entry name" value="ALDEHYDE DEHYDROGENASE-RELATED"/>
    <property type="match status" value="1"/>
</dbReference>
<comment type="caution">
    <text evidence="3">The sequence shown here is derived from an EMBL/GenBank/DDBJ whole genome shotgun (WGS) entry which is preliminary data.</text>
</comment>
<evidence type="ECO:0000256" key="1">
    <source>
        <dbReference type="ARBA" id="ARBA00023002"/>
    </source>
</evidence>
<dbReference type="InterPro" id="IPR016161">
    <property type="entry name" value="Ald_DH/histidinol_DH"/>
</dbReference>
<dbReference type="PROSITE" id="PS00070">
    <property type="entry name" value="ALDEHYDE_DEHYDR_CYS"/>
    <property type="match status" value="1"/>
</dbReference>
<dbReference type="SUPFAM" id="SSF53720">
    <property type="entry name" value="ALDH-like"/>
    <property type="match status" value="1"/>
</dbReference>